<feature type="domain" description="Aspartate/homoserine dehydrogenase NAD-binding" evidence="8">
    <location>
        <begin position="10"/>
        <end position="118"/>
    </location>
</feature>
<evidence type="ECO:0000313" key="9">
    <source>
        <dbReference type="EMBL" id="PIZ17620.1"/>
    </source>
</evidence>
<evidence type="ECO:0000256" key="1">
    <source>
        <dbReference type="ARBA" id="ARBA00008331"/>
    </source>
</evidence>
<keyword evidence="3 6" id="KW-0521">NADP</keyword>
<comment type="catalytic activity">
    <reaction evidence="6">
        <text>L-aspartate + NADP(+) + H2O = oxaloacetate + NH4(+) + NADPH + H(+)</text>
        <dbReference type="Rhea" id="RHEA:11784"/>
        <dbReference type="ChEBI" id="CHEBI:15377"/>
        <dbReference type="ChEBI" id="CHEBI:15378"/>
        <dbReference type="ChEBI" id="CHEBI:16452"/>
        <dbReference type="ChEBI" id="CHEBI:28938"/>
        <dbReference type="ChEBI" id="CHEBI:29991"/>
        <dbReference type="ChEBI" id="CHEBI:57783"/>
        <dbReference type="ChEBI" id="CHEBI:58349"/>
        <dbReference type="EC" id="1.4.1.21"/>
    </reaction>
</comment>
<dbReference type="NCBIfam" id="NF009828">
    <property type="entry name" value="PRK13303.1-3"/>
    <property type="match status" value="1"/>
</dbReference>
<keyword evidence="4 6" id="KW-0560">Oxidoreductase</keyword>
<dbReference type="PANTHER" id="PTHR31873">
    <property type="entry name" value="L-ASPARTATE DEHYDROGENASE-RELATED"/>
    <property type="match status" value="1"/>
</dbReference>
<dbReference type="InterPro" id="IPR002811">
    <property type="entry name" value="Asp_DH"/>
</dbReference>
<dbReference type="GO" id="GO:0051287">
    <property type="term" value="F:NAD binding"/>
    <property type="evidence" value="ECO:0007669"/>
    <property type="project" value="UniProtKB-UniRule"/>
</dbReference>
<dbReference type="InterPro" id="IPR036291">
    <property type="entry name" value="NAD(P)-bd_dom_sf"/>
</dbReference>
<dbReference type="GO" id="GO:0033735">
    <property type="term" value="F:aspartate dehydrogenase [NAD(P)+] activity"/>
    <property type="evidence" value="ECO:0007669"/>
    <property type="project" value="UniProtKB-EC"/>
</dbReference>
<dbReference type="NCBIfam" id="TIGR03855">
    <property type="entry name" value="NAD_NadX"/>
    <property type="match status" value="1"/>
</dbReference>
<comment type="miscellaneous">
    <text evidence="6">The iminoaspartate product is unstable in aqueous solution and can decompose to oxaloacetate and ammonia.</text>
</comment>
<dbReference type="GO" id="GO:0050661">
    <property type="term" value="F:NADP binding"/>
    <property type="evidence" value="ECO:0007669"/>
    <property type="project" value="UniProtKB-UniRule"/>
</dbReference>
<dbReference type="AlphaFoldDB" id="A0A2M7SDS6"/>
<evidence type="ECO:0000256" key="4">
    <source>
        <dbReference type="ARBA" id="ARBA00023002"/>
    </source>
</evidence>
<evidence type="ECO:0000256" key="6">
    <source>
        <dbReference type="HAMAP-Rule" id="MF_01265"/>
    </source>
</evidence>
<comment type="catalytic activity">
    <reaction evidence="6">
        <text>L-aspartate + NAD(+) + H2O = oxaloacetate + NH4(+) + NADH + H(+)</text>
        <dbReference type="Rhea" id="RHEA:11788"/>
        <dbReference type="ChEBI" id="CHEBI:15377"/>
        <dbReference type="ChEBI" id="CHEBI:15378"/>
        <dbReference type="ChEBI" id="CHEBI:16452"/>
        <dbReference type="ChEBI" id="CHEBI:28938"/>
        <dbReference type="ChEBI" id="CHEBI:29991"/>
        <dbReference type="ChEBI" id="CHEBI:57540"/>
        <dbReference type="ChEBI" id="CHEBI:57945"/>
        <dbReference type="EC" id="1.4.1.21"/>
    </reaction>
</comment>
<dbReference type="HAMAP" id="MF_01265">
    <property type="entry name" value="NadX"/>
    <property type="match status" value="1"/>
</dbReference>
<protein>
    <recommendedName>
        <fullName evidence="6">L-aspartate dehydrogenase</fullName>
        <ecNumber evidence="6">1.4.1.21</ecNumber>
    </recommendedName>
</protein>
<evidence type="ECO:0000259" key="7">
    <source>
        <dbReference type="Pfam" id="PF01958"/>
    </source>
</evidence>
<feature type="domain" description="Aspartate dehydrogenase" evidence="7">
    <location>
        <begin position="167"/>
        <end position="254"/>
    </location>
</feature>
<organism evidence="9 10">
    <name type="scientific">Candidatus Desantisbacteria bacterium CG_4_10_14_0_8_um_filter_48_22</name>
    <dbReference type="NCBI Taxonomy" id="1974543"/>
    <lineage>
        <taxon>Bacteria</taxon>
        <taxon>Candidatus Desantisiibacteriota</taxon>
    </lineage>
</organism>
<keyword evidence="2 6" id="KW-0662">Pyridine nucleotide biosynthesis</keyword>
<dbReference type="Gene3D" id="3.30.360.10">
    <property type="entry name" value="Dihydrodipicolinate Reductase, domain 2"/>
    <property type="match status" value="1"/>
</dbReference>
<gene>
    <name evidence="6" type="primary">nadX</name>
    <name evidence="9" type="ORF">COY52_03705</name>
</gene>
<comment type="function">
    <text evidence="6">Specifically catalyzes the NAD or NADP-dependent dehydrogenation of L-aspartate to iminoaspartate.</text>
</comment>
<dbReference type="PANTHER" id="PTHR31873:SF6">
    <property type="entry name" value="ASPARTATE DEHYDROGENASE DOMAIN-CONTAINING PROTEIN"/>
    <property type="match status" value="1"/>
</dbReference>
<keyword evidence="5 6" id="KW-0520">NAD</keyword>
<feature type="binding site" evidence="6">
    <location>
        <position position="190"/>
    </location>
    <ligand>
        <name>NAD(+)</name>
        <dbReference type="ChEBI" id="CHEBI:57540"/>
    </ligand>
</feature>
<feature type="binding site" evidence="6">
    <location>
        <position position="122"/>
    </location>
    <ligand>
        <name>NAD(+)</name>
        <dbReference type="ChEBI" id="CHEBI:57540"/>
    </ligand>
</feature>
<dbReference type="Pfam" id="PF01958">
    <property type="entry name" value="Asp_DH_C"/>
    <property type="match status" value="1"/>
</dbReference>
<dbReference type="InterPro" id="IPR020626">
    <property type="entry name" value="Asp_DH_prok"/>
</dbReference>
<comment type="pathway">
    <text evidence="6">Cofactor biosynthesis; NAD(+) biosynthesis; iminoaspartate from L-aspartate (dehydrogenase route): step 1/1.</text>
</comment>
<dbReference type="InterPro" id="IPR011182">
    <property type="entry name" value="L-Asp_DH"/>
</dbReference>
<dbReference type="InterPro" id="IPR005106">
    <property type="entry name" value="Asp/hSer_DH_NAD-bd"/>
</dbReference>
<dbReference type="UniPathway" id="UPA00253">
    <property type="reaction ID" value="UER00456"/>
</dbReference>
<dbReference type="SUPFAM" id="SSF51735">
    <property type="entry name" value="NAD(P)-binding Rossmann-fold domains"/>
    <property type="match status" value="1"/>
</dbReference>
<dbReference type="Gene3D" id="3.40.50.720">
    <property type="entry name" value="NAD(P)-binding Rossmann-like Domain"/>
    <property type="match status" value="1"/>
</dbReference>
<dbReference type="NCBIfam" id="NF009830">
    <property type="entry name" value="PRK13304.1"/>
    <property type="match status" value="1"/>
</dbReference>
<accession>A0A2M7SDS6</accession>
<dbReference type="InterPro" id="IPR022487">
    <property type="entry name" value="Asp_DH_arc"/>
</dbReference>
<feature type="active site" evidence="6">
    <location>
        <position position="220"/>
    </location>
</feature>
<dbReference type="EC" id="1.4.1.21" evidence="6"/>
<dbReference type="GO" id="GO:0016639">
    <property type="term" value="F:oxidoreductase activity, acting on the CH-NH2 group of donors, NAD or NADP as acceptor"/>
    <property type="evidence" value="ECO:0007669"/>
    <property type="project" value="UniProtKB-UniRule"/>
</dbReference>
<dbReference type="Proteomes" id="UP000229307">
    <property type="component" value="Unassembled WGS sequence"/>
</dbReference>
<proteinExistence type="inferred from homology"/>
<dbReference type="Pfam" id="PF03447">
    <property type="entry name" value="NAD_binding_3"/>
    <property type="match status" value="1"/>
</dbReference>
<dbReference type="GO" id="GO:0009435">
    <property type="term" value="P:NAD+ biosynthetic process"/>
    <property type="evidence" value="ECO:0007669"/>
    <property type="project" value="UniProtKB-UniRule"/>
</dbReference>
<dbReference type="SUPFAM" id="SSF55347">
    <property type="entry name" value="Glyceraldehyde-3-phosphate dehydrogenase-like, C-terminal domain"/>
    <property type="match status" value="1"/>
</dbReference>
<evidence type="ECO:0000259" key="8">
    <source>
        <dbReference type="Pfam" id="PF03447"/>
    </source>
</evidence>
<sequence length="269" mass="28749">MVKIKAGIIGCGAIGSELAKFIDTQVAHMELAAICDAVPQKAKELADNLVKRPAIIDMDRLIDGSELVIEAASKDAAKEIIRKCCDKSRNMLVMSAGAVLEDQSILDHIRKKGIHLYLPSGAIAGLDALKAARAGEISSVTLTTRKPLKALEGAPFIAQNKIKLEDIKEETLIFEGSAAEAVSAFPANINVAALLSLAGIGPKKTRVRIFASPQLEINMHEIEVAGEFGKFTTRTENLPSPHNPKTSYLAVLSAMAMLRQIADTVRVGT</sequence>
<evidence type="ECO:0000313" key="10">
    <source>
        <dbReference type="Proteomes" id="UP000229307"/>
    </source>
</evidence>
<dbReference type="PIRSF" id="PIRSF005227">
    <property type="entry name" value="Asp_dh_NAD_syn"/>
    <property type="match status" value="1"/>
</dbReference>
<name>A0A2M7SDS6_9BACT</name>
<reference evidence="10" key="1">
    <citation type="submission" date="2017-09" db="EMBL/GenBank/DDBJ databases">
        <title>Depth-based differentiation of microbial function through sediment-hosted aquifers and enrichment of novel symbionts in the deep terrestrial subsurface.</title>
        <authorList>
            <person name="Probst A.J."/>
            <person name="Ladd B."/>
            <person name="Jarett J.K."/>
            <person name="Geller-Mcgrath D.E."/>
            <person name="Sieber C.M.K."/>
            <person name="Emerson J.B."/>
            <person name="Anantharaman K."/>
            <person name="Thomas B.C."/>
            <person name="Malmstrom R."/>
            <person name="Stieglmeier M."/>
            <person name="Klingl A."/>
            <person name="Woyke T."/>
            <person name="Ryan C.M."/>
            <person name="Banfield J.F."/>
        </authorList>
    </citation>
    <scope>NUCLEOTIDE SEQUENCE [LARGE SCALE GENOMIC DNA]</scope>
</reference>
<evidence type="ECO:0000256" key="2">
    <source>
        <dbReference type="ARBA" id="ARBA00022642"/>
    </source>
</evidence>
<comment type="caution">
    <text evidence="9">The sequence shown here is derived from an EMBL/GenBank/DDBJ whole genome shotgun (WGS) entry which is preliminary data.</text>
</comment>
<comment type="similarity">
    <text evidence="1 6">Belongs to the L-aspartate dehydrogenase family.</text>
</comment>
<dbReference type="EMBL" id="PFMR01000101">
    <property type="protein sequence ID" value="PIZ17620.1"/>
    <property type="molecule type" value="Genomic_DNA"/>
</dbReference>
<evidence type="ECO:0000256" key="3">
    <source>
        <dbReference type="ARBA" id="ARBA00022857"/>
    </source>
</evidence>
<evidence type="ECO:0000256" key="5">
    <source>
        <dbReference type="ARBA" id="ARBA00023027"/>
    </source>
</evidence>